<dbReference type="EMBL" id="VULU01000010">
    <property type="protein sequence ID" value="MSS48100.1"/>
    <property type="molecule type" value="Genomic_DNA"/>
</dbReference>
<dbReference type="Proteomes" id="UP000283958">
    <property type="component" value="Unassembled WGS sequence"/>
</dbReference>
<dbReference type="AlphaFoldDB" id="A0A1H7GGB1"/>
<evidence type="ECO:0000313" key="21">
    <source>
        <dbReference type="Proteomes" id="UP000437431"/>
    </source>
</evidence>
<evidence type="ECO:0000313" key="24">
    <source>
        <dbReference type="Proteomes" id="UP000470332"/>
    </source>
</evidence>
<dbReference type="EMBL" id="JAQKEI010000002">
    <property type="protein sequence ID" value="MDB0850219.1"/>
    <property type="molecule type" value="Genomic_DNA"/>
</dbReference>
<evidence type="ECO:0000313" key="7">
    <source>
        <dbReference type="EMBL" id="KAB3859332.1"/>
    </source>
</evidence>
<reference evidence="17 18" key="1">
    <citation type="submission" date="2018-08" db="EMBL/GenBank/DDBJ databases">
        <title>A genome reference for cultivated species of the human gut microbiota.</title>
        <authorList>
            <person name="Zou Y."/>
            <person name="Xue W."/>
            <person name="Luo G."/>
        </authorList>
    </citation>
    <scope>NUCLEOTIDE SEQUENCE [LARGE SCALE GENOMIC DNA]</scope>
    <source>
        <strain evidence="14 19">AF18-14</strain>
        <strain evidence="16 20">AM09-18</strain>
        <strain evidence="15 18">AM30-40</strain>
        <strain evidence="13 17">TM05-16</strain>
    </source>
</reference>
<reference evidence="11" key="5">
    <citation type="submission" date="2023-01" db="EMBL/GenBank/DDBJ databases">
        <title>Human gut microbiome strain richness.</title>
        <authorList>
            <person name="Chen-Liaw A."/>
        </authorList>
    </citation>
    <scope>NUCLEOTIDE SEQUENCE</scope>
    <source>
        <strain evidence="11">H9_m1001271B151109d0_201107</strain>
    </source>
</reference>
<evidence type="ECO:0000259" key="6">
    <source>
        <dbReference type="Pfam" id="PF00248"/>
    </source>
</evidence>
<dbReference type="Proteomes" id="UP000470332">
    <property type="component" value="Unassembled WGS sequence"/>
</dbReference>
<dbReference type="EMBL" id="WDAL01000009">
    <property type="protein sequence ID" value="KAB6637931.1"/>
    <property type="molecule type" value="Genomic_DNA"/>
</dbReference>
<feature type="binding site" evidence="5">
    <location>
        <position position="137"/>
    </location>
    <ligand>
        <name>substrate</name>
    </ligand>
</feature>
<dbReference type="EMBL" id="WCXA01000031">
    <property type="protein sequence ID" value="KAB3859332.1"/>
    <property type="molecule type" value="Genomic_DNA"/>
</dbReference>
<dbReference type="SUPFAM" id="SSF51430">
    <property type="entry name" value="NAD(P)-linked oxidoreductase"/>
    <property type="match status" value="1"/>
</dbReference>
<feature type="active site" description="Proton donor" evidence="4">
    <location>
        <position position="79"/>
    </location>
</feature>
<dbReference type="InterPro" id="IPR020471">
    <property type="entry name" value="AKR"/>
</dbReference>
<accession>A0A1H7GGB1</accession>
<dbReference type="Proteomes" id="UP000283833">
    <property type="component" value="Unassembled WGS sequence"/>
</dbReference>
<name>A0A1H7GGB1_PHOVU</name>
<dbReference type="Proteomes" id="UP000437431">
    <property type="component" value="Unassembled WGS sequence"/>
</dbReference>
<dbReference type="CDD" id="cd19071">
    <property type="entry name" value="AKR_AKR1-5-like"/>
    <property type="match status" value="1"/>
</dbReference>
<feature type="domain" description="NADP-dependent oxidoreductase" evidence="6">
    <location>
        <begin position="65"/>
        <end position="289"/>
    </location>
</feature>
<keyword evidence="2" id="KW-0521">NADP</keyword>
<evidence type="ECO:0000256" key="3">
    <source>
        <dbReference type="ARBA" id="ARBA00023002"/>
    </source>
</evidence>
<evidence type="ECO:0000313" key="14">
    <source>
        <dbReference type="EMBL" id="RGT93737.1"/>
    </source>
</evidence>
<evidence type="ECO:0000256" key="1">
    <source>
        <dbReference type="ARBA" id="ARBA00007905"/>
    </source>
</evidence>
<comment type="caution">
    <text evidence="7">The sequence shown here is derived from an EMBL/GenBank/DDBJ whole genome shotgun (WGS) entry which is preliminary data.</text>
</comment>
<evidence type="ECO:0000313" key="23">
    <source>
        <dbReference type="Proteomes" id="UP000462015"/>
    </source>
</evidence>
<reference evidence="12 22" key="3">
    <citation type="submission" date="2019-09" db="EMBL/GenBank/DDBJ databases">
        <title>In-depth cultivation of the pig gut microbiome towards novel bacterial diversity and tailored functional studies.</title>
        <authorList>
            <person name="Wylensek D."/>
            <person name="Hitch T.C.A."/>
            <person name="Clavel T."/>
        </authorList>
    </citation>
    <scope>NUCLEOTIDE SEQUENCE [LARGE SCALE GENOMIC DNA]</scope>
    <source>
        <strain evidence="12 22">WCA-389-WT-3C</strain>
    </source>
</reference>
<sequence>MEYFKLRDGNKLPVIALGPGAVVRKEVLPYAHLSSNPIVKIGQKVVNKLIYEKESLVFINNVARGINLGFELIDNSAAYGSSQLVRMAILKSNRRREELFLTTRVSNTAQREHRVRDEFFSTLKAFDTNYVDLLQFHWPVTDIYVETWKEIIKLQQEGYVKTIGVANCNIHHLETLYNETGVMPSLNQFECHPLFTQKELVDYCNEHGIQIEAYTPIARADTRMTRLPLMKRMAEKYKKTIVQIVIRWHIQNGRIPIVGARHKKNQMADLDVFDFNLTDDELKAIDAININSRLRYDPDNCDFSIL</sequence>
<evidence type="ECO:0000313" key="12">
    <source>
        <dbReference type="EMBL" id="MSS48100.1"/>
    </source>
</evidence>
<dbReference type="Pfam" id="PF00248">
    <property type="entry name" value="Aldo_ket_red"/>
    <property type="match status" value="1"/>
</dbReference>
<evidence type="ECO:0000313" key="11">
    <source>
        <dbReference type="EMBL" id="MDB0850219.1"/>
    </source>
</evidence>
<protein>
    <submittedName>
        <fullName evidence="7">Aldo/keto reductase</fullName>
    </submittedName>
</protein>
<dbReference type="Proteomes" id="UP000283429">
    <property type="component" value="Unassembled WGS sequence"/>
</dbReference>
<evidence type="ECO:0000256" key="4">
    <source>
        <dbReference type="PIRSR" id="PIRSR000097-1"/>
    </source>
</evidence>
<dbReference type="EMBL" id="QRMN01000018">
    <property type="protein sequence ID" value="RHJ77149.1"/>
    <property type="molecule type" value="Genomic_DNA"/>
</dbReference>
<dbReference type="Proteomes" id="UP001210999">
    <property type="component" value="Unassembled WGS sequence"/>
</dbReference>
<dbReference type="EMBL" id="WDAY01000003">
    <property type="protein sequence ID" value="KAB6563425.1"/>
    <property type="molecule type" value="Genomic_DNA"/>
</dbReference>
<keyword evidence="3" id="KW-0560">Oxidoreductase</keyword>
<evidence type="ECO:0000313" key="9">
    <source>
        <dbReference type="EMBL" id="KAB6637931.1"/>
    </source>
</evidence>
<proteinExistence type="inferred from homology"/>
<dbReference type="Proteomes" id="UP000260640">
    <property type="component" value="Unassembled WGS sequence"/>
</dbReference>
<evidence type="ECO:0000256" key="2">
    <source>
        <dbReference type="ARBA" id="ARBA00022857"/>
    </source>
</evidence>
<reference evidence="10" key="4">
    <citation type="submission" date="2021-06" db="EMBL/GenBank/DDBJ databases">
        <title>Collection of gut derived symbiotic bacterial strains cultured from healthy donors.</title>
        <authorList>
            <person name="Lin H."/>
            <person name="Littmann E."/>
            <person name="Pamer E.G."/>
        </authorList>
    </citation>
    <scope>NUCLEOTIDE SEQUENCE</scope>
    <source>
        <strain evidence="10">MSK.6.33</strain>
    </source>
</reference>
<evidence type="ECO:0000313" key="17">
    <source>
        <dbReference type="Proteomes" id="UP000260640"/>
    </source>
</evidence>
<dbReference type="EMBL" id="JAHPYS010000042">
    <property type="protein sequence ID" value="MBU9140390.1"/>
    <property type="molecule type" value="Genomic_DNA"/>
</dbReference>
<dbReference type="PANTHER" id="PTHR43827">
    <property type="entry name" value="2,5-DIKETO-D-GLUCONIC ACID REDUCTASE"/>
    <property type="match status" value="1"/>
</dbReference>
<dbReference type="Proteomes" id="UP000460950">
    <property type="component" value="Unassembled WGS sequence"/>
</dbReference>
<evidence type="ECO:0000313" key="20">
    <source>
        <dbReference type="Proteomes" id="UP000283958"/>
    </source>
</evidence>
<dbReference type="GO" id="GO:0016616">
    <property type="term" value="F:oxidoreductase activity, acting on the CH-OH group of donors, NAD or NADP as acceptor"/>
    <property type="evidence" value="ECO:0007669"/>
    <property type="project" value="UniProtKB-ARBA"/>
</dbReference>
<evidence type="ECO:0000313" key="16">
    <source>
        <dbReference type="EMBL" id="RHJ77149.1"/>
    </source>
</evidence>
<organism evidence="7 24">
    <name type="scientific">Phocaeicola vulgatus</name>
    <name type="common">Bacteroides vulgatus</name>
    <dbReference type="NCBI Taxonomy" id="821"/>
    <lineage>
        <taxon>Bacteria</taxon>
        <taxon>Pseudomonadati</taxon>
        <taxon>Bacteroidota</taxon>
        <taxon>Bacteroidia</taxon>
        <taxon>Bacteroidales</taxon>
        <taxon>Bacteroidaceae</taxon>
        <taxon>Phocaeicola</taxon>
    </lineage>
</organism>
<dbReference type="Proteomes" id="UP000462015">
    <property type="component" value="Unassembled WGS sequence"/>
</dbReference>
<dbReference type="PRINTS" id="PR00069">
    <property type="entry name" value="ALDKETRDTASE"/>
</dbReference>
<evidence type="ECO:0000313" key="8">
    <source>
        <dbReference type="EMBL" id="KAB6563425.1"/>
    </source>
</evidence>
<evidence type="ECO:0000313" key="10">
    <source>
        <dbReference type="EMBL" id="MBU9140390.1"/>
    </source>
</evidence>
<dbReference type="InterPro" id="IPR023210">
    <property type="entry name" value="NADP_OxRdtase_dom"/>
</dbReference>
<dbReference type="EMBL" id="QSJM01000013">
    <property type="protein sequence ID" value="RHD82344.1"/>
    <property type="molecule type" value="Genomic_DNA"/>
</dbReference>
<gene>
    <name evidence="16" type="ORF">DW105_09240</name>
    <name evidence="15" type="ORF">DW783_05965</name>
    <name evidence="14" type="ORF">DWX04_10220</name>
    <name evidence="13" type="ORF">DXD46_00150</name>
    <name evidence="12" type="ORF">FYJ30_07175</name>
    <name evidence="7" type="ORF">GAS37_14775</name>
    <name evidence="9" type="ORF">GAY12_06075</name>
    <name evidence="8" type="ORF">GAY79_02495</name>
    <name evidence="10" type="ORF">KTG10_16925</name>
    <name evidence="11" type="ORF">PL594_01640</name>
</gene>
<dbReference type="InterPro" id="IPR036812">
    <property type="entry name" value="NAD(P)_OxRdtase_dom_sf"/>
</dbReference>
<reference evidence="21 23" key="2">
    <citation type="journal article" date="2019" name="Nat. Med.">
        <title>A library of human gut bacterial isolates paired with longitudinal multiomics data enables mechanistic microbiome research.</title>
        <authorList>
            <person name="Poyet M."/>
            <person name="Groussin M."/>
            <person name="Gibbons S.M."/>
            <person name="Avila-Pacheco J."/>
            <person name="Jiang X."/>
            <person name="Kearney S.M."/>
            <person name="Perrotta A.R."/>
            <person name="Berdy B."/>
            <person name="Zhao S."/>
            <person name="Lieberman T.D."/>
            <person name="Swanson P.K."/>
            <person name="Smith M."/>
            <person name="Roesemann S."/>
            <person name="Alexander J.E."/>
            <person name="Rich S.A."/>
            <person name="Livny J."/>
            <person name="Vlamakis H."/>
            <person name="Clish C."/>
            <person name="Bullock K."/>
            <person name="Deik A."/>
            <person name="Scott J."/>
            <person name="Pierce K.A."/>
            <person name="Xavier R.J."/>
            <person name="Alm E.J."/>
        </authorList>
    </citation>
    <scope>NUCLEOTIDE SEQUENCE [LARGE SCALE GENOMIC DNA]</scope>
    <source>
        <strain evidence="8 21">BIOML-A111</strain>
        <strain evidence="7 24">BIOML-A9</strain>
        <strain evidence="9 23">BIOML-A98</strain>
    </source>
</reference>
<evidence type="ECO:0000313" key="22">
    <source>
        <dbReference type="Proteomes" id="UP000460950"/>
    </source>
</evidence>
<dbReference type="Gene3D" id="3.20.20.100">
    <property type="entry name" value="NADP-dependent oxidoreductase domain"/>
    <property type="match status" value="1"/>
</dbReference>
<evidence type="ECO:0000313" key="13">
    <source>
        <dbReference type="EMBL" id="RGJ92183.1"/>
    </source>
</evidence>
<dbReference type="EMBL" id="QSPP01000001">
    <property type="protein sequence ID" value="RGJ92183.1"/>
    <property type="molecule type" value="Genomic_DNA"/>
</dbReference>
<dbReference type="EMBL" id="QRXI01000011">
    <property type="protein sequence ID" value="RGT93737.1"/>
    <property type="molecule type" value="Genomic_DNA"/>
</dbReference>
<evidence type="ECO:0000313" key="19">
    <source>
        <dbReference type="Proteomes" id="UP000283833"/>
    </source>
</evidence>
<comment type="similarity">
    <text evidence="1">Belongs to the aldo/keto reductase family.</text>
</comment>
<evidence type="ECO:0000313" key="15">
    <source>
        <dbReference type="EMBL" id="RHD82344.1"/>
    </source>
</evidence>
<dbReference type="RefSeq" id="WP_074783202.1">
    <property type="nucleotide sequence ID" value="NZ_CAXSNX010000007.1"/>
</dbReference>
<dbReference type="Proteomes" id="UP000736888">
    <property type="component" value="Unassembled WGS sequence"/>
</dbReference>
<evidence type="ECO:0000313" key="18">
    <source>
        <dbReference type="Proteomes" id="UP000283429"/>
    </source>
</evidence>
<evidence type="ECO:0000256" key="5">
    <source>
        <dbReference type="PIRSR" id="PIRSR000097-2"/>
    </source>
</evidence>
<dbReference type="PANTHER" id="PTHR43827:SF3">
    <property type="entry name" value="NADP-DEPENDENT OXIDOREDUCTASE DOMAIN-CONTAINING PROTEIN"/>
    <property type="match status" value="1"/>
</dbReference>